<gene>
    <name evidence="1" type="ORF">LOM8899_02130</name>
</gene>
<organism evidence="1 2">
    <name type="scientific">Flavimaricola marinus</name>
    <dbReference type="NCBI Taxonomy" id="1819565"/>
    <lineage>
        <taxon>Bacteria</taxon>
        <taxon>Pseudomonadati</taxon>
        <taxon>Pseudomonadota</taxon>
        <taxon>Alphaproteobacteria</taxon>
        <taxon>Rhodobacterales</taxon>
        <taxon>Paracoccaceae</taxon>
        <taxon>Flavimaricola</taxon>
    </lineage>
</organism>
<evidence type="ECO:0000313" key="1">
    <source>
        <dbReference type="EMBL" id="SMY07984.1"/>
    </source>
</evidence>
<dbReference type="Pfam" id="PF00494">
    <property type="entry name" value="SQS_PSY"/>
    <property type="match status" value="1"/>
</dbReference>
<keyword evidence="2" id="KW-1185">Reference proteome</keyword>
<dbReference type="InterPro" id="IPR008949">
    <property type="entry name" value="Isoprenoid_synthase_dom_sf"/>
</dbReference>
<dbReference type="RefSeq" id="WP_093992163.1">
    <property type="nucleotide sequence ID" value="NZ_FXZK01000003.1"/>
</dbReference>
<dbReference type="InterPro" id="IPR002060">
    <property type="entry name" value="Squ/phyt_synthse"/>
</dbReference>
<proteinExistence type="predicted"/>
<dbReference type="Proteomes" id="UP000201613">
    <property type="component" value="Unassembled WGS sequence"/>
</dbReference>
<dbReference type="EMBL" id="FXZK01000003">
    <property type="protein sequence ID" value="SMY07984.1"/>
    <property type="molecule type" value="Genomic_DNA"/>
</dbReference>
<accession>A0A238LEZ4</accession>
<protein>
    <submittedName>
        <fullName evidence="1">Squalene/phytoene synthase</fullName>
    </submittedName>
</protein>
<reference evidence="1 2" key="1">
    <citation type="submission" date="2017-05" db="EMBL/GenBank/DDBJ databases">
        <authorList>
            <person name="Song R."/>
            <person name="Chenine A.L."/>
            <person name="Ruprecht R.M."/>
        </authorList>
    </citation>
    <scope>NUCLEOTIDE SEQUENCE [LARGE SCALE GENOMIC DNA]</scope>
    <source>
        <strain evidence="1 2">CECT 8899</strain>
    </source>
</reference>
<sequence>MSVNACAEIVRKSDPDRFLAAMAAPVPLRLHLFVLFALNIEAARAPWVTDEPPIAEIRLQWWRDAVAEIAAGKPARAHEVAAPLAEAMQATGWSPETLDQLIAARRWDIYREPFEDEAHFAEHLDHTAGHLMWLGCVAAGAAPALEPAARAVARAQGIAGWLQAVPDLEARGRVPLLDGRPDGVRALAEAGLAALAQAKGTDFGAAVPVIRTAWRAGPLLRLAKADPAAVAEGRLTTSEFSRRAGLIWRSALKRW</sequence>
<dbReference type="OrthoDB" id="9814909at2"/>
<name>A0A238LEZ4_9RHOB</name>
<dbReference type="SUPFAM" id="SSF48576">
    <property type="entry name" value="Terpenoid synthases"/>
    <property type="match status" value="1"/>
</dbReference>
<dbReference type="Gene3D" id="1.10.600.10">
    <property type="entry name" value="Farnesyl Diphosphate Synthase"/>
    <property type="match status" value="1"/>
</dbReference>
<evidence type="ECO:0000313" key="2">
    <source>
        <dbReference type="Proteomes" id="UP000201613"/>
    </source>
</evidence>
<dbReference type="AlphaFoldDB" id="A0A238LEZ4"/>